<protein>
    <submittedName>
        <fullName evidence="1">Uncharacterized protein</fullName>
    </submittedName>
</protein>
<dbReference type="AlphaFoldDB" id="A0A430BLG1"/>
<dbReference type="EMBL" id="QRAL01000033">
    <property type="protein sequence ID" value="RSU52483.1"/>
    <property type="molecule type" value="Genomic_DNA"/>
</dbReference>
<evidence type="ECO:0000313" key="2">
    <source>
        <dbReference type="Proteomes" id="UP000287401"/>
    </source>
</evidence>
<sequence length="185" mass="20588">MGRKNPPQMIYVSEEDRKRIALAKDAARAFAGMVGWMVEPCTSPMPSVLADFEYADRANIVMAHWQKKLSLTALIKAVAECRTDLLLVEPSHVSGKQAGNYITLLLWRDGEVQIITSLGMWLQEPGGPIHLVTNPDGGDEMRAFMVDRGGICPLPTLPWSTAEAERLGFWTARRHWELTIGGHYA</sequence>
<evidence type="ECO:0000313" key="1">
    <source>
        <dbReference type="EMBL" id="RSU52483.1"/>
    </source>
</evidence>
<gene>
    <name evidence="1" type="ORF">DAH51_21215</name>
</gene>
<reference evidence="1 2" key="1">
    <citation type="submission" date="2018-07" db="EMBL/GenBank/DDBJ databases">
        <title>Genomic and Epidemiologic Investigation of an Indolent Hospital Outbreak.</title>
        <authorList>
            <person name="Johnson R.C."/>
            <person name="Deming C."/>
            <person name="Conlan S."/>
            <person name="Zellmer C.J."/>
            <person name="Michelin A.V."/>
            <person name="Lee-Lin S."/>
            <person name="Thomas P.J."/>
            <person name="Park M."/>
            <person name="Weingarten R.A."/>
            <person name="Less J."/>
            <person name="Dekker J.P."/>
            <person name="Frank K.M."/>
            <person name="Musser K.A."/>
            <person name="Mcquiston J.R."/>
            <person name="Henderson D.K."/>
            <person name="Lau A.F."/>
            <person name="Palmore T.N."/>
            <person name="Segre J.A."/>
        </authorList>
    </citation>
    <scope>NUCLEOTIDE SEQUENCE [LARGE SCALE GENOMIC DNA]</scope>
    <source>
        <strain evidence="1 2">SK-NIH.Env6_1116</strain>
    </source>
</reference>
<name>A0A430BLG1_SPHYA</name>
<organism evidence="1 2">
    <name type="scientific">Sphingobium yanoikuyae</name>
    <name type="common">Sphingomonas yanoikuyae</name>
    <dbReference type="NCBI Taxonomy" id="13690"/>
    <lineage>
        <taxon>Bacteria</taxon>
        <taxon>Pseudomonadati</taxon>
        <taxon>Pseudomonadota</taxon>
        <taxon>Alphaproteobacteria</taxon>
        <taxon>Sphingomonadales</taxon>
        <taxon>Sphingomonadaceae</taxon>
        <taxon>Sphingobium</taxon>
    </lineage>
</organism>
<dbReference type="Proteomes" id="UP000287401">
    <property type="component" value="Unassembled WGS sequence"/>
</dbReference>
<proteinExistence type="predicted"/>
<accession>A0A430BLG1</accession>
<comment type="caution">
    <text evidence="1">The sequence shown here is derived from an EMBL/GenBank/DDBJ whole genome shotgun (WGS) entry which is preliminary data.</text>
</comment>